<dbReference type="EMBL" id="CCYA01000248">
    <property type="protein sequence ID" value="CEH14766.1"/>
    <property type="molecule type" value="Genomic_DNA"/>
</dbReference>
<proteinExistence type="predicted"/>
<evidence type="ECO:0000256" key="1">
    <source>
        <dbReference type="SAM" id="MobiDB-lite"/>
    </source>
</evidence>
<sequence>MINFTAKGSSDWWRTPKGSQPLDNVNARTGPTLTLTVDDGEANWTAGVWLQCEMDERFKQATLFVHAGETIGEPSTSWTKAGVEFDEGRENVGCVVANPYSDWSTAPSKPSVGLSKQNWLYVQVARHGPDLSVSIAYSEAVHQASELPLRPQASELVQIREIRGFVKPATFQDEASCEASGQKWRVGVMTCGPLSQATQSTFAKFSFDSTSSTQS</sequence>
<name>A0A0P1BFT2_9BASI</name>
<keyword evidence="3" id="KW-1185">Reference proteome</keyword>
<feature type="compositionally biased region" description="Polar residues" evidence="1">
    <location>
        <begin position="17"/>
        <end position="27"/>
    </location>
</feature>
<protein>
    <recommendedName>
        <fullName evidence="4">Concanavalin A-like lectin/glucanase, subgroup</fullName>
    </recommendedName>
</protein>
<feature type="region of interest" description="Disordered" evidence="1">
    <location>
        <begin position="1"/>
        <end position="27"/>
    </location>
</feature>
<organism evidence="2 3">
    <name type="scientific">Ceraceosorus bombacis</name>
    <dbReference type="NCBI Taxonomy" id="401625"/>
    <lineage>
        <taxon>Eukaryota</taxon>
        <taxon>Fungi</taxon>
        <taxon>Dikarya</taxon>
        <taxon>Basidiomycota</taxon>
        <taxon>Ustilaginomycotina</taxon>
        <taxon>Exobasidiomycetes</taxon>
        <taxon>Ceraceosorales</taxon>
        <taxon>Ceraceosoraceae</taxon>
        <taxon>Ceraceosorus</taxon>
    </lineage>
</organism>
<evidence type="ECO:0008006" key="4">
    <source>
        <dbReference type="Google" id="ProtNLM"/>
    </source>
</evidence>
<dbReference type="OrthoDB" id="42525at2759"/>
<dbReference type="Proteomes" id="UP000054845">
    <property type="component" value="Unassembled WGS sequence"/>
</dbReference>
<reference evidence="2 3" key="1">
    <citation type="submission" date="2014-09" db="EMBL/GenBank/DDBJ databases">
        <authorList>
            <person name="Magalhaes I.L.F."/>
            <person name="Oliveira U."/>
            <person name="Santos F.R."/>
            <person name="Vidigal T.H.D.A."/>
            <person name="Brescovit A.D."/>
            <person name="Santos A.J."/>
        </authorList>
    </citation>
    <scope>NUCLEOTIDE SEQUENCE [LARGE SCALE GENOMIC DNA]</scope>
</reference>
<dbReference type="Gene3D" id="2.60.120.200">
    <property type="match status" value="1"/>
</dbReference>
<accession>A0A0P1BFT2</accession>
<dbReference type="PANTHER" id="PTHR35332">
    <property type="entry name" value="REGULATION OF ENOLASE PROTEIN 1"/>
    <property type="match status" value="1"/>
</dbReference>
<dbReference type="InterPro" id="IPR009784">
    <property type="entry name" value="DUF1349"/>
</dbReference>
<evidence type="ECO:0000313" key="3">
    <source>
        <dbReference type="Proteomes" id="UP000054845"/>
    </source>
</evidence>
<dbReference type="Pfam" id="PF07081">
    <property type="entry name" value="DUF1349"/>
    <property type="match status" value="1"/>
</dbReference>
<evidence type="ECO:0000313" key="2">
    <source>
        <dbReference type="EMBL" id="CEH14766.1"/>
    </source>
</evidence>
<dbReference type="PANTHER" id="PTHR35332:SF2">
    <property type="entry name" value="REGULATION OF ENOLASE PROTEIN 1"/>
    <property type="match status" value="1"/>
</dbReference>
<dbReference type="AlphaFoldDB" id="A0A0P1BFT2"/>